<keyword evidence="1" id="KW-0812">Transmembrane</keyword>
<dbReference type="Proteomes" id="UP000271162">
    <property type="component" value="Unassembled WGS sequence"/>
</dbReference>
<reference evidence="2 3" key="2">
    <citation type="submission" date="2018-11" db="EMBL/GenBank/DDBJ databases">
        <authorList>
            <consortium name="Pathogen Informatics"/>
        </authorList>
    </citation>
    <scope>NUCLEOTIDE SEQUENCE [LARGE SCALE GENOMIC DNA]</scope>
</reference>
<name>A0A0N4YMS2_NIPBR</name>
<dbReference type="WBParaSite" id="NBR_0001849301-mRNA-1">
    <property type="protein sequence ID" value="NBR_0001849301-mRNA-1"/>
    <property type="gene ID" value="NBR_0001849301"/>
</dbReference>
<proteinExistence type="predicted"/>
<keyword evidence="1" id="KW-0472">Membrane</keyword>
<organism evidence="4">
    <name type="scientific">Nippostrongylus brasiliensis</name>
    <name type="common">Rat hookworm</name>
    <dbReference type="NCBI Taxonomy" id="27835"/>
    <lineage>
        <taxon>Eukaryota</taxon>
        <taxon>Metazoa</taxon>
        <taxon>Ecdysozoa</taxon>
        <taxon>Nematoda</taxon>
        <taxon>Chromadorea</taxon>
        <taxon>Rhabditida</taxon>
        <taxon>Rhabditina</taxon>
        <taxon>Rhabditomorpha</taxon>
        <taxon>Strongyloidea</taxon>
        <taxon>Heligmosomidae</taxon>
        <taxon>Nippostrongylus</taxon>
    </lineage>
</organism>
<keyword evidence="1" id="KW-1133">Transmembrane helix</keyword>
<protein>
    <submittedName>
        <fullName evidence="2 4">Uncharacterized protein</fullName>
    </submittedName>
</protein>
<reference evidence="4" key="1">
    <citation type="submission" date="2017-02" db="UniProtKB">
        <authorList>
            <consortium name="WormBaseParasite"/>
        </authorList>
    </citation>
    <scope>IDENTIFICATION</scope>
</reference>
<feature type="transmembrane region" description="Helical" evidence="1">
    <location>
        <begin position="12"/>
        <end position="37"/>
    </location>
</feature>
<dbReference type="AlphaFoldDB" id="A0A0N4YMS2"/>
<keyword evidence="3" id="KW-1185">Reference proteome</keyword>
<accession>A0A0N4YMS2</accession>
<evidence type="ECO:0000313" key="2">
    <source>
        <dbReference type="EMBL" id="VDL82219.1"/>
    </source>
</evidence>
<evidence type="ECO:0000313" key="4">
    <source>
        <dbReference type="WBParaSite" id="NBR_0001849301-mRNA-1"/>
    </source>
</evidence>
<evidence type="ECO:0000256" key="1">
    <source>
        <dbReference type="SAM" id="Phobius"/>
    </source>
</evidence>
<evidence type="ECO:0000313" key="3">
    <source>
        <dbReference type="Proteomes" id="UP000271162"/>
    </source>
</evidence>
<sequence>MEVEASNGSCAMWRFFAVWMLIGLVVAFLEILWIICIMRRRRAAASRAMVDAEVVVAQPEPIVEEAAIAEQPVVKEAAVAELRPIMELPLFRFWLRRKCSGLKKVHFVVNPLERCC</sequence>
<gene>
    <name evidence="2" type="ORF">NBR_LOCUS18494</name>
</gene>
<dbReference type="EMBL" id="UYSL01023465">
    <property type="protein sequence ID" value="VDL82219.1"/>
    <property type="molecule type" value="Genomic_DNA"/>
</dbReference>